<dbReference type="AlphaFoldDB" id="A0A0B0H9S0"/>
<evidence type="ECO:0000313" key="2">
    <source>
        <dbReference type="Proteomes" id="UP000030856"/>
    </source>
</evidence>
<dbReference type="Proteomes" id="UP000030856">
    <property type="component" value="Unassembled WGS sequence"/>
</dbReference>
<reference evidence="1 2" key="1">
    <citation type="journal article" date="2014" name="BMC Genomics">
        <title>The genome of the intracellular bacterium of the coastal bivalve, Solemya velum: a blueprint for thriving in and out of symbiosis.</title>
        <authorList>
            <person name="Dmytrenko O."/>
            <person name="Russell S.L."/>
            <person name="Loo W.T."/>
            <person name="Fontanez K.M."/>
            <person name="Liao L."/>
            <person name="Roeselers G."/>
            <person name="Sharma R."/>
            <person name="Stewart F.J."/>
            <person name="Newton I.L."/>
            <person name="Woyke T."/>
            <person name="Wu D."/>
            <person name="Lang J.M."/>
            <person name="Eisen J.A."/>
            <person name="Cavanaugh C.M."/>
        </authorList>
    </citation>
    <scope>NUCLEOTIDE SEQUENCE [LARGE SCALE GENOMIC DNA]</scope>
    <source>
        <strain evidence="1 2">WH</strain>
    </source>
</reference>
<dbReference type="EMBL" id="JRAA01000002">
    <property type="protein sequence ID" value="KHF25372.1"/>
    <property type="molecule type" value="Genomic_DNA"/>
</dbReference>
<proteinExistence type="predicted"/>
<accession>A0A0B0H9S0</accession>
<dbReference type="STRING" id="2340.JV46_10970"/>
<evidence type="ECO:0000313" key="1">
    <source>
        <dbReference type="EMBL" id="KHF25372.1"/>
    </source>
</evidence>
<sequence length="50" mass="5750">MQPVSPWIFQKNSVVNKYPKINDANNSNVKEVDTVIMLKNIVIVKGYKDE</sequence>
<keyword evidence="2" id="KW-1185">Reference proteome</keyword>
<comment type="caution">
    <text evidence="1">The sequence shown here is derived from an EMBL/GenBank/DDBJ whole genome shotgun (WGS) entry which is preliminary data.</text>
</comment>
<organism evidence="1 2">
    <name type="scientific">Solemya velum gill symbiont</name>
    <dbReference type="NCBI Taxonomy" id="2340"/>
    <lineage>
        <taxon>Bacteria</taxon>
        <taxon>Pseudomonadati</taxon>
        <taxon>Pseudomonadota</taxon>
        <taxon>Gammaproteobacteria</taxon>
        <taxon>sulfur-oxidizing symbionts</taxon>
    </lineage>
</organism>
<gene>
    <name evidence="1" type="ORF">JV46_10970</name>
</gene>
<name>A0A0B0H9S0_SOVGS</name>
<protein>
    <submittedName>
        <fullName evidence="1">Uncharacterized protein</fullName>
    </submittedName>
</protein>